<dbReference type="InterPro" id="IPR003607">
    <property type="entry name" value="HD/PDEase_dom"/>
</dbReference>
<dbReference type="STRING" id="395961.Cyan7425_2922"/>
<keyword evidence="3" id="KW-0675">Receptor</keyword>
<keyword evidence="1" id="KW-1133">Transmembrane helix</keyword>
<dbReference type="Pfam" id="PF07697">
    <property type="entry name" value="7TMR-HDED"/>
    <property type="match status" value="1"/>
</dbReference>
<dbReference type="KEGG" id="cyn:Cyan7425_2922"/>
<evidence type="ECO:0000259" key="2">
    <source>
        <dbReference type="SMART" id="SM00471"/>
    </source>
</evidence>
<sequence>MHPLSWLTALTRFRQLFARSRTLSRPKQSVRLGWVVIAWMVLTSTLGYRFYDQPRFGIGTIAPLTIAAPATAKIKDPVATAVKRQQVQQATVPALVVDPQANQAIWQHLKQLWQQGETLRNLAGPFPYESTSALSTEVQGYIRQLPEPQWQFIRRQLGTQLLTPGDLRLDVIQQLIQFQQNRSSGAVVALINTIEQARQGYQLASVELRASQVEEENPVYNLAFLNLTTQDWQNLKEQVSQILKRMLAQGISPGLEPVDLQRAIVLNVQAQLPTQTQELAIRLLSTVMTPNLIRDDRRTQEIAQQAAAAVQPVFASVQQGQPIVRQGETIDSSAFALLDHFDLSQRQINWIRLLQFSGAVGIGMALFGGVAFQIHLRLRSRDYFLIVLLIAAAPLAIALTENLTALPAIGLLLGSFYGATVGLTVTTLVTLLLPAGTGIAWRVVLPSAMAGMLAGILAGKGQFLRREAPQSRESLALIGILIGVVQGGIYLLIHSRDTLIWSILLPGAGLATLSGIAWSVIALGISPYLERLFDLVTPIRLAELANPNQPLLKRLAQEAPGTFQHTLFVATLAQAASQELGCDVELVRAGTLYHDVGKLHDPAGFIENQMGGPNKHDAIADPWRSAQLIKKHVSEGLVLARSYHLPSAIQAFIPEHQGTIKIAYFYHQAQQRAQQDPDCQILESDFCYDGPIPQSRETGIVMLADACEAALRALSDATPEEALCVINKILKARWQEGQLVDSGLTRDEMTIISKVFVRVWQQFHHKRILYPKST</sequence>
<dbReference type="InterPro" id="IPR011621">
    <property type="entry name" value="Metal-dep_PHydrolase_7TM_intra"/>
</dbReference>
<keyword evidence="1" id="KW-0472">Membrane</keyword>
<dbReference type="SMART" id="SM00471">
    <property type="entry name" value="HDc"/>
    <property type="match status" value="1"/>
</dbReference>
<protein>
    <submittedName>
        <fullName evidence="3">7TM receptor with intracellular metal dependent phosphohydrolase</fullName>
    </submittedName>
</protein>
<keyword evidence="3" id="KW-0378">Hydrolase</keyword>
<dbReference type="InterPro" id="IPR006675">
    <property type="entry name" value="HDIG_dom"/>
</dbReference>
<dbReference type="CDD" id="cd00077">
    <property type="entry name" value="HDc"/>
    <property type="match status" value="1"/>
</dbReference>
<feature type="transmembrane region" description="Helical" evidence="1">
    <location>
        <begin position="382"/>
        <end position="399"/>
    </location>
</feature>
<dbReference type="PANTHER" id="PTHR36442">
    <property type="entry name" value="CYCLIC-DI-AMP PHOSPHODIESTERASE PGPH"/>
    <property type="match status" value="1"/>
</dbReference>
<feature type="transmembrane region" description="Helical" evidence="1">
    <location>
        <begin position="411"/>
        <end position="433"/>
    </location>
</feature>
<evidence type="ECO:0000313" key="3">
    <source>
        <dbReference type="EMBL" id="ACL45263.1"/>
    </source>
</evidence>
<dbReference type="Pfam" id="PF07698">
    <property type="entry name" value="7TM-7TMR_HD"/>
    <property type="match status" value="1"/>
</dbReference>
<feature type="transmembrane region" description="Helical" evidence="1">
    <location>
        <begin position="475"/>
        <end position="493"/>
    </location>
</feature>
<dbReference type="PANTHER" id="PTHR36442:SF1">
    <property type="entry name" value="CYCLIC-DI-AMP PHOSPHODIESTERASE PGPH"/>
    <property type="match status" value="1"/>
</dbReference>
<dbReference type="Gene3D" id="1.10.3210.10">
    <property type="entry name" value="Hypothetical protein af1432"/>
    <property type="match status" value="1"/>
</dbReference>
<accession>B8HL31</accession>
<dbReference type="GO" id="GO:0016787">
    <property type="term" value="F:hydrolase activity"/>
    <property type="evidence" value="ECO:0007669"/>
    <property type="project" value="UniProtKB-KW"/>
</dbReference>
<proteinExistence type="predicted"/>
<evidence type="ECO:0000256" key="1">
    <source>
        <dbReference type="SAM" id="Phobius"/>
    </source>
</evidence>
<reference evidence="3" key="1">
    <citation type="submission" date="2009-01" db="EMBL/GenBank/DDBJ databases">
        <title>Complete sequence of chromosome Cyanothece sp. PCC 7425.</title>
        <authorList>
            <consortium name="US DOE Joint Genome Institute"/>
            <person name="Lucas S."/>
            <person name="Copeland A."/>
            <person name="Lapidus A."/>
            <person name="Glavina del Rio T."/>
            <person name="Dalin E."/>
            <person name="Tice H."/>
            <person name="Bruce D."/>
            <person name="Goodwin L."/>
            <person name="Pitluck S."/>
            <person name="Sims D."/>
            <person name="Meineke L."/>
            <person name="Brettin T."/>
            <person name="Detter J.C."/>
            <person name="Han C."/>
            <person name="Larimer F."/>
            <person name="Land M."/>
            <person name="Hauser L."/>
            <person name="Kyrpides N."/>
            <person name="Ovchinnikova G."/>
            <person name="Liberton M."/>
            <person name="Stoeckel J."/>
            <person name="Banerjee A."/>
            <person name="Singh A."/>
            <person name="Page L."/>
            <person name="Sato H."/>
            <person name="Zhao L."/>
            <person name="Sherman L."/>
            <person name="Pakrasi H."/>
            <person name="Richardson P."/>
        </authorList>
    </citation>
    <scope>NUCLEOTIDE SEQUENCE</scope>
    <source>
        <strain evidence="3">PCC 7425</strain>
    </source>
</reference>
<name>B8HL31_CYAP4</name>
<gene>
    <name evidence="3" type="ordered locus">Cyan7425_2922</name>
</gene>
<feature type="domain" description="HD/PDEase" evidence="2">
    <location>
        <begin position="558"/>
        <end position="719"/>
    </location>
</feature>
<organism evidence="3">
    <name type="scientific">Cyanothece sp. (strain PCC 7425 / ATCC 29141)</name>
    <dbReference type="NCBI Taxonomy" id="395961"/>
    <lineage>
        <taxon>Bacteria</taxon>
        <taxon>Bacillati</taxon>
        <taxon>Cyanobacteriota</taxon>
        <taxon>Cyanophyceae</taxon>
        <taxon>Gomontiellales</taxon>
        <taxon>Cyanothecaceae</taxon>
        <taxon>Cyanothece</taxon>
    </lineage>
</organism>
<feature type="transmembrane region" description="Helical" evidence="1">
    <location>
        <begin position="499"/>
        <end position="525"/>
    </location>
</feature>
<dbReference type="SUPFAM" id="SSF109604">
    <property type="entry name" value="HD-domain/PDEase-like"/>
    <property type="match status" value="1"/>
</dbReference>
<dbReference type="NCBIfam" id="TIGR00277">
    <property type="entry name" value="HDIG"/>
    <property type="match status" value="1"/>
</dbReference>
<dbReference type="HOGENOM" id="CLU_015767_1_2_3"/>
<feature type="transmembrane region" description="Helical" evidence="1">
    <location>
        <begin position="353"/>
        <end position="376"/>
    </location>
</feature>
<dbReference type="EMBL" id="CP001344">
    <property type="protein sequence ID" value="ACL45263.1"/>
    <property type="molecule type" value="Genomic_DNA"/>
</dbReference>
<dbReference type="InterPro" id="IPR052722">
    <property type="entry name" value="PgpH_phosphodiesterase"/>
</dbReference>
<dbReference type="InterPro" id="IPR011624">
    <property type="entry name" value="Metal-dep_PHydrolase_7TM_extra"/>
</dbReference>
<feature type="transmembrane region" description="Helical" evidence="1">
    <location>
        <begin position="439"/>
        <end position="463"/>
    </location>
</feature>
<dbReference type="InterPro" id="IPR006674">
    <property type="entry name" value="HD_domain"/>
</dbReference>
<dbReference type="Pfam" id="PF01966">
    <property type="entry name" value="HD"/>
    <property type="match status" value="1"/>
</dbReference>
<dbReference type="AlphaFoldDB" id="B8HL31"/>
<dbReference type="eggNOG" id="COG1480">
    <property type="taxonomic scope" value="Bacteria"/>
</dbReference>
<keyword evidence="1" id="KW-0812">Transmembrane</keyword>